<dbReference type="InterPro" id="IPR036236">
    <property type="entry name" value="Znf_C2H2_sf"/>
</dbReference>
<evidence type="ECO:0000256" key="5">
    <source>
        <dbReference type="PROSITE-ProRule" id="PRU00042"/>
    </source>
</evidence>
<reference evidence="8" key="1">
    <citation type="submission" date="2025-08" db="UniProtKB">
        <authorList>
            <consortium name="RefSeq"/>
        </authorList>
    </citation>
    <scope>IDENTIFICATION</scope>
</reference>
<dbReference type="PROSITE" id="PS50157">
    <property type="entry name" value="ZINC_FINGER_C2H2_2"/>
    <property type="match status" value="1"/>
</dbReference>
<dbReference type="InterPro" id="IPR041661">
    <property type="entry name" value="ZN622/Rei1/Reh1_Znf-C2H2"/>
</dbReference>
<name>A0ABM1F0D6_PRICU</name>
<keyword evidence="2 5" id="KW-0863">Zinc-finger</keyword>
<sequence>MSFIQGKIPDDMKAARVIPITFYISYLAYYSRDNTEPISRILHAACPLCDECYCLVAARDEFLAHLLREHKFVIGEVHQVADMRRYVEYWKEKFQVSPLTEFCGVIKTNSKENYLGQEEYYFLLCDVLPEDKELREKLQRKKLEDVLIQQEKERTNSSFSRGCLFCKNQFSGSRGRQELLNHMAHLHGFSLGLPDNLVFTDELLDLLQDRVTKLYCLCCEKVFKDRMVLKEHMRKKKHKQLNPNNPEYDKFYVINYMGLGKDWRKVQSQLECENERDDSNTCS</sequence>
<feature type="domain" description="C2H2-type" evidence="6">
    <location>
        <begin position="214"/>
        <end position="243"/>
    </location>
</feature>
<keyword evidence="1" id="KW-0479">Metal-binding</keyword>
<dbReference type="Proteomes" id="UP000695022">
    <property type="component" value="Unplaced"/>
</dbReference>
<dbReference type="PANTHER" id="PTHR13267">
    <property type="entry name" value="ZINC FINGER PROTEIN 277"/>
    <property type="match status" value="1"/>
</dbReference>
<protein>
    <submittedName>
        <fullName evidence="8">LOW QUALITY PROTEIN: zinc finger protein 277-like</fullName>
    </submittedName>
</protein>
<gene>
    <name evidence="8" type="primary">LOC106817737</name>
</gene>
<keyword evidence="3" id="KW-0862">Zinc</keyword>
<evidence type="ECO:0000256" key="4">
    <source>
        <dbReference type="ARBA" id="ARBA00034119"/>
    </source>
</evidence>
<proteinExistence type="inferred from homology"/>
<accession>A0ABM1F0D6</accession>
<evidence type="ECO:0000256" key="3">
    <source>
        <dbReference type="ARBA" id="ARBA00022833"/>
    </source>
</evidence>
<dbReference type="RefSeq" id="XP_014677907.1">
    <property type="nucleotide sequence ID" value="XM_014822421.1"/>
</dbReference>
<evidence type="ECO:0000259" key="6">
    <source>
        <dbReference type="PROSITE" id="PS50157"/>
    </source>
</evidence>
<dbReference type="Gene3D" id="3.30.160.60">
    <property type="entry name" value="Classic Zinc Finger"/>
    <property type="match status" value="1"/>
</dbReference>
<dbReference type="Pfam" id="PF12756">
    <property type="entry name" value="zf-C2H2_2"/>
    <property type="match status" value="1"/>
</dbReference>
<keyword evidence="7" id="KW-1185">Reference proteome</keyword>
<dbReference type="InterPro" id="IPR013087">
    <property type="entry name" value="Znf_C2H2_type"/>
</dbReference>
<comment type="similarity">
    <text evidence="4">Belongs to the ZNF277 family.</text>
</comment>
<dbReference type="SUPFAM" id="SSF57667">
    <property type="entry name" value="beta-beta-alpha zinc fingers"/>
    <property type="match status" value="1"/>
</dbReference>
<dbReference type="PROSITE" id="PS00028">
    <property type="entry name" value="ZINC_FINGER_C2H2_1"/>
    <property type="match status" value="1"/>
</dbReference>
<organism evidence="7 8">
    <name type="scientific">Priapulus caudatus</name>
    <name type="common">Priapulid worm</name>
    <dbReference type="NCBI Taxonomy" id="37621"/>
    <lineage>
        <taxon>Eukaryota</taxon>
        <taxon>Metazoa</taxon>
        <taxon>Ecdysozoa</taxon>
        <taxon>Scalidophora</taxon>
        <taxon>Priapulida</taxon>
        <taxon>Priapulimorpha</taxon>
        <taxon>Priapulimorphida</taxon>
        <taxon>Priapulidae</taxon>
        <taxon>Priapulus</taxon>
    </lineage>
</organism>
<dbReference type="InterPro" id="IPR040048">
    <property type="entry name" value="ZNF277"/>
</dbReference>
<dbReference type="PANTHER" id="PTHR13267:SF3">
    <property type="entry name" value="ZINC FINGER PROTEIN 277"/>
    <property type="match status" value="1"/>
</dbReference>
<evidence type="ECO:0000313" key="8">
    <source>
        <dbReference type="RefSeq" id="XP_014677907.1"/>
    </source>
</evidence>
<dbReference type="GeneID" id="106817737"/>
<evidence type="ECO:0000256" key="2">
    <source>
        <dbReference type="ARBA" id="ARBA00022771"/>
    </source>
</evidence>
<evidence type="ECO:0000256" key="1">
    <source>
        <dbReference type="ARBA" id="ARBA00022723"/>
    </source>
</evidence>
<evidence type="ECO:0000313" key="7">
    <source>
        <dbReference type="Proteomes" id="UP000695022"/>
    </source>
</evidence>